<proteinExistence type="inferred from homology"/>
<evidence type="ECO:0000256" key="5">
    <source>
        <dbReference type="ARBA" id="ARBA00035202"/>
    </source>
</evidence>
<comment type="function">
    <text evidence="1 6">Forms part of the ribosomal stalk, playing a central role in the interaction of the ribosome with GTP-bound translation factors.</text>
</comment>
<dbReference type="PANTHER" id="PTHR11560">
    <property type="entry name" value="39S RIBOSOMAL PROTEIN L10, MITOCHONDRIAL"/>
    <property type="match status" value="1"/>
</dbReference>
<gene>
    <name evidence="6" type="primary">rplJ</name>
    <name evidence="7" type="ORF">SAMN00120144_2708</name>
</gene>
<dbReference type="HAMAP" id="MF_00362">
    <property type="entry name" value="Ribosomal_uL10"/>
    <property type="match status" value="1"/>
</dbReference>
<keyword evidence="8" id="KW-1185">Reference proteome</keyword>
<dbReference type="RefSeq" id="WP_084445966.1">
    <property type="nucleotide sequence ID" value="NZ_FWWW01000071.1"/>
</dbReference>
<dbReference type="EMBL" id="FWWW01000071">
    <property type="protein sequence ID" value="SMB96324.1"/>
    <property type="molecule type" value="Genomic_DNA"/>
</dbReference>
<dbReference type="NCBIfam" id="NF000955">
    <property type="entry name" value="PRK00099.1-1"/>
    <property type="match status" value="1"/>
</dbReference>
<dbReference type="GO" id="GO:0005840">
    <property type="term" value="C:ribosome"/>
    <property type="evidence" value="ECO:0007669"/>
    <property type="project" value="UniProtKB-KW"/>
</dbReference>
<evidence type="ECO:0000313" key="8">
    <source>
        <dbReference type="Proteomes" id="UP000192266"/>
    </source>
</evidence>
<dbReference type="OrthoDB" id="1523686at2"/>
<protein>
    <recommendedName>
        <fullName evidence="5 6">Large ribosomal subunit protein uL10</fullName>
    </recommendedName>
</protein>
<evidence type="ECO:0000256" key="1">
    <source>
        <dbReference type="ARBA" id="ARBA00002633"/>
    </source>
</evidence>
<comment type="similarity">
    <text evidence="2 6">Belongs to the universal ribosomal protein uL10 family.</text>
</comment>
<dbReference type="CDD" id="cd05797">
    <property type="entry name" value="Ribosomal_L10"/>
    <property type="match status" value="1"/>
</dbReference>
<keyword evidence="3 6" id="KW-0689">Ribosomal protein</keyword>
<evidence type="ECO:0000256" key="6">
    <source>
        <dbReference type="HAMAP-Rule" id="MF_00362"/>
    </source>
</evidence>
<reference evidence="7 8" key="1">
    <citation type="submission" date="2017-04" db="EMBL/GenBank/DDBJ databases">
        <authorList>
            <person name="Afonso C.L."/>
            <person name="Miller P.J."/>
            <person name="Scott M.A."/>
            <person name="Spackman E."/>
            <person name="Goraichik I."/>
            <person name="Dimitrov K.M."/>
            <person name="Suarez D.L."/>
            <person name="Swayne D.E."/>
        </authorList>
    </citation>
    <scope>NUCLEOTIDE SEQUENCE [LARGE SCALE GENOMIC DNA]</scope>
    <source>
        <strain evidence="7 8">DSM 11622</strain>
    </source>
</reference>
<keyword evidence="6" id="KW-0694">RNA-binding</keyword>
<keyword evidence="6" id="KW-0699">rRNA-binding</keyword>
<evidence type="ECO:0000313" key="7">
    <source>
        <dbReference type="EMBL" id="SMB96324.1"/>
    </source>
</evidence>
<keyword evidence="4 6" id="KW-0687">Ribonucleoprotein</keyword>
<dbReference type="Gene3D" id="6.10.250.290">
    <property type="match status" value="1"/>
</dbReference>
<comment type="subunit">
    <text evidence="6">Part of the ribosomal stalk of the 50S ribosomal subunit. The N-terminus interacts with L11 and the large rRNA to form the base of the stalk. The C-terminus forms an elongated spine to which L12 dimers bind in a sequential fashion forming a multimeric L10(L12)X complex.</text>
</comment>
<dbReference type="InterPro" id="IPR001790">
    <property type="entry name" value="Ribosomal_uL10"/>
</dbReference>
<dbReference type="InterPro" id="IPR047865">
    <property type="entry name" value="Ribosomal_uL10_bac_type"/>
</dbReference>
<dbReference type="STRING" id="645990.SAMN00120144_2708"/>
<name>A0A1W1VTV5_9BACT</name>
<organism evidence="7 8">
    <name type="scientific">Hymenobacter roseosalivarius DSM 11622</name>
    <dbReference type="NCBI Taxonomy" id="645990"/>
    <lineage>
        <taxon>Bacteria</taxon>
        <taxon>Pseudomonadati</taxon>
        <taxon>Bacteroidota</taxon>
        <taxon>Cytophagia</taxon>
        <taxon>Cytophagales</taxon>
        <taxon>Hymenobacteraceae</taxon>
        <taxon>Hymenobacter</taxon>
    </lineage>
</organism>
<dbReference type="GO" id="GO:1990904">
    <property type="term" value="C:ribonucleoprotein complex"/>
    <property type="evidence" value="ECO:0007669"/>
    <property type="project" value="UniProtKB-KW"/>
</dbReference>
<dbReference type="InterPro" id="IPR022973">
    <property type="entry name" value="Ribosomal_uL10_bac"/>
</dbReference>
<dbReference type="Gene3D" id="3.30.70.1730">
    <property type="match status" value="1"/>
</dbReference>
<evidence type="ECO:0000256" key="3">
    <source>
        <dbReference type="ARBA" id="ARBA00022980"/>
    </source>
</evidence>
<sequence>MTREEKQDLVNELSEKFQSHNAFYITDASTMSVAKINDFRRLCFNRGMEYKVYKNTLIRKALDTLGGDTAEMDEALKGQSGILFSKESGNAPAKLLKDFYKQQNYSKTAVPKPALKGAYIDSGVYVGVNQLEMLSTIKGKQELLGEIIGLLQSPAKNVISALSSGGSKLAGILKTLSEKEEVAG</sequence>
<dbReference type="AlphaFoldDB" id="A0A1W1VTV5"/>
<dbReference type="GO" id="GO:0070180">
    <property type="term" value="F:large ribosomal subunit rRNA binding"/>
    <property type="evidence" value="ECO:0007669"/>
    <property type="project" value="UniProtKB-UniRule"/>
</dbReference>
<evidence type="ECO:0000256" key="2">
    <source>
        <dbReference type="ARBA" id="ARBA00008889"/>
    </source>
</evidence>
<evidence type="ECO:0000256" key="4">
    <source>
        <dbReference type="ARBA" id="ARBA00023274"/>
    </source>
</evidence>
<dbReference type="InterPro" id="IPR043141">
    <property type="entry name" value="Ribosomal_uL10-like_sf"/>
</dbReference>
<dbReference type="Pfam" id="PF00466">
    <property type="entry name" value="Ribosomal_L10"/>
    <property type="match status" value="1"/>
</dbReference>
<dbReference type="SUPFAM" id="SSF160369">
    <property type="entry name" value="Ribosomal protein L10-like"/>
    <property type="match status" value="1"/>
</dbReference>
<dbReference type="GO" id="GO:0006412">
    <property type="term" value="P:translation"/>
    <property type="evidence" value="ECO:0007669"/>
    <property type="project" value="UniProtKB-UniRule"/>
</dbReference>
<accession>A0A1W1VTV5</accession>
<dbReference type="Proteomes" id="UP000192266">
    <property type="component" value="Unassembled WGS sequence"/>
</dbReference>